<dbReference type="NCBIfam" id="NF000326">
    <property type="entry name" value="blaR1_generic"/>
    <property type="match status" value="1"/>
</dbReference>
<dbReference type="SUPFAM" id="SSF56601">
    <property type="entry name" value="beta-lactamase/transpeptidase-like"/>
    <property type="match status" value="1"/>
</dbReference>
<dbReference type="CDD" id="cd07341">
    <property type="entry name" value="M56_BlaR1_MecR1_like"/>
    <property type="match status" value="1"/>
</dbReference>
<evidence type="ECO:0000313" key="6">
    <source>
        <dbReference type="Proteomes" id="UP001575622"/>
    </source>
</evidence>
<keyword evidence="2" id="KW-0472">Membrane</keyword>
<dbReference type="Pfam" id="PF00905">
    <property type="entry name" value="Transpeptidase"/>
    <property type="match status" value="1"/>
</dbReference>
<dbReference type="PANTHER" id="PTHR34978:SF3">
    <property type="entry name" value="SLR0241 PROTEIN"/>
    <property type="match status" value="1"/>
</dbReference>
<dbReference type="InterPro" id="IPR052173">
    <property type="entry name" value="Beta-lactam_resp_regulator"/>
</dbReference>
<reference evidence="5 6" key="1">
    <citation type="submission" date="2024-09" db="EMBL/GenBank/DDBJ databases">
        <authorList>
            <person name="Makale K.P.P."/>
            <person name="Makhzoum A."/>
            <person name="Rantong G."/>
            <person name="Rahube T.O."/>
        </authorList>
    </citation>
    <scope>NUCLEOTIDE SEQUENCE [LARGE SCALE GENOMIC DNA]</scope>
    <source>
        <strain evidence="5 6">KM_D13</strain>
    </source>
</reference>
<organism evidence="5 6">
    <name type="scientific">Paenibacillus oleatilyticus</name>
    <dbReference type="NCBI Taxonomy" id="2594886"/>
    <lineage>
        <taxon>Bacteria</taxon>
        <taxon>Bacillati</taxon>
        <taxon>Bacillota</taxon>
        <taxon>Bacilli</taxon>
        <taxon>Bacillales</taxon>
        <taxon>Paenibacillaceae</taxon>
        <taxon>Paenibacillus</taxon>
    </lineage>
</organism>
<feature type="domain" description="Penicillin-binding protein transpeptidase" evidence="3">
    <location>
        <begin position="376"/>
        <end position="589"/>
    </location>
</feature>
<evidence type="ECO:0000313" key="5">
    <source>
        <dbReference type="EMBL" id="MFB0846510.1"/>
    </source>
</evidence>
<protein>
    <submittedName>
        <fullName evidence="5">BlaR1 family beta-lactam sensor/signal transducer</fullName>
    </submittedName>
</protein>
<comment type="caution">
    <text evidence="5">The sequence shown here is derived from an EMBL/GenBank/DDBJ whole genome shotgun (WGS) entry which is preliminary data.</text>
</comment>
<feature type="transmembrane region" description="Helical" evidence="2">
    <location>
        <begin position="110"/>
        <end position="136"/>
    </location>
</feature>
<keyword evidence="2" id="KW-1133">Transmembrane helix</keyword>
<feature type="transmembrane region" description="Helical" evidence="2">
    <location>
        <begin position="6"/>
        <end position="28"/>
    </location>
</feature>
<accession>A0ABV4VA37</accession>
<evidence type="ECO:0000256" key="1">
    <source>
        <dbReference type="ARBA" id="ARBA00011075"/>
    </source>
</evidence>
<dbReference type="Pfam" id="PF05569">
    <property type="entry name" value="Peptidase_M56"/>
    <property type="match status" value="1"/>
</dbReference>
<feature type="transmembrane region" description="Helical" evidence="2">
    <location>
        <begin position="226"/>
        <end position="245"/>
    </location>
</feature>
<comment type="similarity">
    <text evidence="1">Belongs to the peptidase M56 family.</text>
</comment>
<dbReference type="RefSeq" id="WP_373956461.1">
    <property type="nucleotide sequence ID" value="NZ_JBHDLN010000022.1"/>
</dbReference>
<dbReference type="EMBL" id="JBHDLN010000022">
    <property type="protein sequence ID" value="MFB0846510.1"/>
    <property type="molecule type" value="Genomic_DNA"/>
</dbReference>
<gene>
    <name evidence="5" type="ORF">ACEU3E_30375</name>
</gene>
<dbReference type="InterPro" id="IPR012338">
    <property type="entry name" value="Beta-lactam/transpept-like"/>
</dbReference>
<dbReference type="InterPro" id="IPR001460">
    <property type="entry name" value="PCN-bd_Tpept"/>
</dbReference>
<feature type="domain" description="Peptidase M56" evidence="4">
    <location>
        <begin position="16"/>
        <end position="308"/>
    </location>
</feature>
<dbReference type="Gene3D" id="3.40.710.10">
    <property type="entry name" value="DD-peptidase/beta-lactamase superfamily"/>
    <property type="match status" value="1"/>
</dbReference>
<keyword evidence="2" id="KW-0812">Transmembrane</keyword>
<evidence type="ECO:0000256" key="2">
    <source>
        <dbReference type="SAM" id="Phobius"/>
    </source>
</evidence>
<name>A0ABV4VA37_9BACL</name>
<dbReference type="PANTHER" id="PTHR34978">
    <property type="entry name" value="POSSIBLE SENSOR-TRANSDUCER PROTEIN BLAR"/>
    <property type="match status" value="1"/>
</dbReference>
<keyword evidence="6" id="KW-1185">Reference proteome</keyword>
<dbReference type="InterPro" id="IPR008756">
    <property type="entry name" value="Peptidase_M56"/>
</dbReference>
<proteinExistence type="inferred from homology"/>
<dbReference type="Proteomes" id="UP001575622">
    <property type="component" value="Unassembled WGS sequence"/>
</dbReference>
<evidence type="ECO:0000259" key="4">
    <source>
        <dbReference type="Pfam" id="PF05569"/>
    </source>
</evidence>
<sequence length="598" mass="68712">METKSIFFTHFVISFIVSSFTIAAIMLIKKLFQKQLSAKWHYNLWFLLFIALLLPFISSHLFGFGNSFHLFSVNQSDGISPSAMTTGDQEVGNVNWLQDFSISINRASPAYLNIIFALTWIAGILVMAGLSMHAWLKVRNIKRTTSNLKNKEVLALFEQCMQDLKISRHLIVGESPLVSSPMTFGLLKTYVVFPTHFDEWLSLKDIRYIILHELNHIKYKDIVTNYLIVIYQVVYWFNPLVWLAFREMRSDREIACDMAVLHSLDERCYAEYGNTIIKVVDRASHFKNFALTNQFNGPKQQIKKRIERIASFTADSKLLKLKSIAIFMLMAILVASQAPLVSVMANDHNRYDFTSDRTMHEDLSDYFSGYKGSFVLYDLKADQYRIYNENQSKLRVSPDSTYKIYLALFGLDSNVITRENSSMPWNGIHYPFDSWNKDQTLFKAMQNSVNWYFQDLDKIIQQDKIQAYLNQIGYGNRNLSGGIGQYWLESSLEISPVEQVQLLKALYTNQFGFKEKNVQTVKDSIRLEEKDGALLSGKTATGTVNKKMINGWFIGYVETKDDVYFFATNIQNEENANGSKAAEITLSILKDKGIYEGG</sequence>
<evidence type="ECO:0000259" key="3">
    <source>
        <dbReference type="Pfam" id="PF00905"/>
    </source>
</evidence>
<feature type="transmembrane region" description="Helical" evidence="2">
    <location>
        <begin position="40"/>
        <end position="62"/>
    </location>
</feature>